<feature type="signal peptide" evidence="1">
    <location>
        <begin position="1"/>
        <end position="30"/>
    </location>
</feature>
<keyword evidence="1" id="KW-0732">Signal</keyword>
<evidence type="ECO:0000259" key="2">
    <source>
        <dbReference type="Pfam" id="PF16409"/>
    </source>
</evidence>
<evidence type="ECO:0000313" key="4">
    <source>
        <dbReference type="Proteomes" id="UP000263900"/>
    </source>
</evidence>
<dbReference type="InterPro" id="IPR032185">
    <property type="entry name" value="DUF5017"/>
</dbReference>
<proteinExistence type="predicted"/>
<dbReference type="Pfam" id="PF16409">
    <property type="entry name" value="DUF5017"/>
    <property type="match status" value="1"/>
</dbReference>
<dbReference type="OrthoDB" id="1082472at2"/>
<feature type="chain" id="PRO_5017636390" evidence="1">
    <location>
        <begin position="31"/>
        <end position="337"/>
    </location>
</feature>
<keyword evidence="4" id="KW-1185">Reference proteome</keyword>
<name>A0A3B7MGV1_9BACT</name>
<accession>A0A3B7MGV1</accession>
<evidence type="ECO:0000313" key="3">
    <source>
        <dbReference type="EMBL" id="AXY72817.1"/>
    </source>
</evidence>
<evidence type="ECO:0000256" key="1">
    <source>
        <dbReference type="SAM" id="SignalP"/>
    </source>
</evidence>
<sequence>MVMLLQTIKKAPMRSLSTICLFAIITLAAACDKDDVAENPDDFTVSVKAGNYKVNDTIQFDFTGDADIITFYSGEFGKVYNKKDRISEKGVNKLVFQTNMNQGKLVSDDTIDLLISTNLVNYDAAGIAAANWTNITTRNQKWPTALSNTFVTSDSIDITDFSDAEKVNIAFRVITKRTDTAMQRKFQVQNLTLGNKLSDGTYTPLFSNFANIGWAQTSVKNAAEAWDVGEWNVSASNSINNSAGIPIRTAYPITFNPGLDSTGEGNEDWLLTSAVNLRTVKGDAPSQVIKTGVQGQMASFRFIYKTPGTYTATFVATNSRTNGTSQVIRTVTLTVTP</sequence>
<organism evidence="3 4">
    <name type="scientific">Paraflavitalea soli</name>
    <dbReference type="NCBI Taxonomy" id="2315862"/>
    <lineage>
        <taxon>Bacteria</taxon>
        <taxon>Pseudomonadati</taxon>
        <taxon>Bacteroidota</taxon>
        <taxon>Chitinophagia</taxon>
        <taxon>Chitinophagales</taxon>
        <taxon>Chitinophagaceae</taxon>
        <taxon>Paraflavitalea</taxon>
    </lineage>
</organism>
<dbReference type="EMBL" id="CP032157">
    <property type="protein sequence ID" value="AXY72817.1"/>
    <property type="molecule type" value="Genomic_DNA"/>
</dbReference>
<gene>
    <name evidence="3" type="ORF">D3H65_02025</name>
</gene>
<reference evidence="3 4" key="1">
    <citation type="submission" date="2018-09" db="EMBL/GenBank/DDBJ databases">
        <title>Genome sequencing of strain 6GH32-13.</title>
        <authorList>
            <person name="Weon H.-Y."/>
            <person name="Heo J."/>
            <person name="Kwon S.-W."/>
        </authorList>
    </citation>
    <scope>NUCLEOTIDE SEQUENCE [LARGE SCALE GENOMIC DNA]</scope>
    <source>
        <strain evidence="3 4">5GH32-13</strain>
    </source>
</reference>
<dbReference type="KEGG" id="pseg:D3H65_02025"/>
<dbReference type="Proteomes" id="UP000263900">
    <property type="component" value="Chromosome"/>
</dbReference>
<feature type="domain" description="DUF5017" evidence="2">
    <location>
        <begin position="30"/>
        <end position="208"/>
    </location>
</feature>
<protein>
    <submittedName>
        <fullName evidence="3">DUF5017 domain-containing protein</fullName>
    </submittedName>
</protein>
<dbReference type="AlphaFoldDB" id="A0A3B7MGV1"/>